<dbReference type="AlphaFoldDB" id="A0A844FXV1"/>
<protein>
    <submittedName>
        <fullName evidence="2">Bacterial alpha-L-rhamnosidase</fullName>
    </submittedName>
</protein>
<reference evidence="2 3" key="1">
    <citation type="submission" date="2019-08" db="EMBL/GenBank/DDBJ databases">
        <title>In-depth cultivation of the pig gut microbiome towards novel bacterial diversity and tailored functional studies.</title>
        <authorList>
            <person name="Wylensek D."/>
            <person name="Hitch T.C.A."/>
            <person name="Clavel T."/>
        </authorList>
    </citation>
    <scope>NUCLEOTIDE SEQUENCE [LARGE SCALE GENOMIC DNA]</scope>
    <source>
        <strain evidence="2 3">BBE-744-WT-12</strain>
    </source>
</reference>
<dbReference type="EMBL" id="VUNS01000001">
    <property type="protein sequence ID" value="MST95564.1"/>
    <property type="molecule type" value="Genomic_DNA"/>
</dbReference>
<evidence type="ECO:0000259" key="1">
    <source>
        <dbReference type="Pfam" id="PF17389"/>
    </source>
</evidence>
<dbReference type="SUPFAM" id="SSF48208">
    <property type="entry name" value="Six-hairpin glycosidases"/>
    <property type="match status" value="2"/>
</dbReference>
<proteinExistence type="predicted"/>
<feature type="domain" description="Alpha-L-rhamnosidase six-hairpin glycosidase" evidence="1">
    <location>
        <begin position="264"/>
        <end position="469"/>
    </location>
</feature>
<dbReference type="InterPro" id="IPR008928">
    <property type="entry name" value="6-hairpin_glycosidase_sf"/>
</dbReference>
<dbReference type="PANTHER" id="PTHR34987:SF4">
    <property type="entry name" value="ALPHA-L-RHAMNOSIDASE C-TERMINAL DOMAIN-CONTAINING PROTEIN"/>
    <property type="match status" value="1"/>
</dbReference>
<dbReference type="InterPro" id="IPR012341">
    <property type="entry name" value="6hp_glycosidase-like_sf"/>
</dbReference>
<gene>
    <name evidence="2" type="ORF">FYJ85_00685</name>
</gene>
<evidence type="ECO:0000313" key="3">
    <source>
        <dbReference type="Proteomes" id="UP000435649"/>
    </source>
</evidence>
<name>A0A844FXV1_9BACT</name>
<dbReference type="Gene3D" id="2.60.420.10">
    <property type="entry name" value="Maltose phosphorylase, domain 3"/>
    <property type="match status" value="1"/>
</dbReference>
<accession>A0A844FXV1</accession>
<keyword evidence="3" id="KW-1185">Reference proteome</keyword>
<sequence length="828" mass="92067">MRLFTSPGVSGNGNEYVTFRCGLPRGCTGIRIYADELYELRSGGKILGTGPVRSAEPLLYYDRYGLSGCRELEVLVHARKGAPAVWAEVECADGGRFEPEWFCRVETRYLPSPDTVGCVGFCEYVRLDAPPGAFVPAIPGRVPAQDEFLPRPLPPFTEGRREPARAWTEGELHWFDFGEMVSGRVELAGRRTAGETVVEYVESPDSGWAHTEGRREMYADRLSGGGGAFFWRSFNRRAFRYLVLHGALEGVDSAEVRTCGYPVRETGSFTCSDPALNRLWEVSGRTLAVCMDDLYNDCPHRDQAQWMDAFVSARCAFARFGTLDLTRKCLLQHGLCSYRDGRICSPSIVSWAFFVDYALVYILFVKWYWQVSGDLETVRVLWPGIEGQLEWFAGRRAADGLLEHLDREGFVYLDNTFELCRSGKSAGLNALYYGALCAAAELAGALGEPDGERREEAARVKRSFRSVFAHPEFPGCLRDTDSRPEQSFFMVNFSCVPGGSWTGSAARLRVRVSSGTAGGVRLDFAAYAGCAIRLNGRELHRDDREPDWAKGGPMYRPDSVELPLKAGENLLEFIVRANSVNWELFFDCAADVAASGLVCPVEWESAGPTGAEHEVPLPRWNPPRLSESTHGYAGFCGLLDSAAALTSCIPQHFYRHYAGIRVPAFSEITADPEKLAEWIMPCNTPWSAFFFLSALFELGESRAALDWIRMAWGIMLRGNMVNTWEEWTDRASLCHCWGGAPAIFFQQEILGVRQEGLGEKVIRFRPDLGGLEYARGRVVVGESGEFAEVELRRGKNGTTAGLRIPAGFRLREDLSRLPAPVDFTVIGI</sequence>
<dbReference type="Proteomes" id="UP000435649">
    <property type="component" value="Unassembled WGS sequence"/>
</dbReference>
<dbReference type="Gene3D" id="1.50.10.10">
    <property type="match status" value="2"/>
</dbReference>
<dbReference type="GO" id="GO:0005975">
    <property type="term" value="P:carbohydrate metabolic process"/>
    <property type="evidence" value="ECO:0007669"/>
    <property type="project" value="InterPro"/>
</dbReference>
<comment type="caution">
    <text evidence="2">The sequence shown here is derived from an EMBL/GenBank/DDBJ whole genome shotgun (WGS) entry which is preliminary data.</text>
</comment>
<dbReference type="PANTHER" id="PTHR34987">
    <property type="entry name" value="C, PUTATIVE (AFU_ORTHOLOGUE AFUA_3G02880)-RELATED"/>
    <property type="match status" value="1"/>
</dbReference>
<dbReference type="Pfam" id="PF17389">
    <property type="entry name" value="Bac_rhamnosid6H"/>
    <property type="match status" value="1"/>
</dbReference>
<dbReference type="RefSeq" id="WP_154416665.1">
    <property type="nucleotide sequence ID" value="NZ_VUNS01000001.1"/>
</dbReference>
<organism evidence="2 3">
    <name type="scientific">Victivallis lenta</name>
    <dbReference type="NCBI Taxonomy" id="2606640"/>
    <lineage>
        <taxon>Bacteria</taxon>
        <taxon>Pseudomonadati</taxon>
        <taxon>Lentisphaerota</taxon>
        <taxon>Lentisphaeria</taxon>
        <taxon>Victivallales</taxon>
        <taxon>Victivallaceae</taxon>
        <taxon>Victivallis</taxon>
    </lineage>
</organism>
<dbReference type="Gene3D" id="2.60.120.260">
    <property type="entry name" value="Galactose-binding domain-like"/>
    <property type="match status" value="1"/>
</dbReference>
<dbReference type="InterPro" id="IPR035396">
    <property type="entry name" value="Bac_rhamnosid6H"/>
</dbReference>
<evidence type="ECO:0000313" key="2">
    <source>
        <dbReference type="EMBL" id="MST95564.1"/>
    </source>
</evidence>